<dbReference type="STRING" id="1798381.A2721_02740"/>
<evidence type="ECO:0000256" key="9">
    <source>
        <dbReference type="ARBA" id="ARBA00023310"/>
    </source>
</evidence>
<evidence type="ECO:0000313" key="11">
    <source>
        <dbReference type="Proteomes" id="UP000177871"/>
    </source>
</evidence>
<name>A0A1F6A3X0_9BACT</name>
<dbReference type="Pfam" id="PF00231">
    <property type="entry name" value="ATP-synt"/>
    <property type="match status" value="1"/>
</dbReference>
<keyword evidence="7" id="KW-0472">Membrane</keyword>
<dbReference type="Proteomes" id="UP000177871">
    <property type="component" value="Unassembled WGS sequence"/>
</dbReference>
<evidence type="ECO:0000256" key="5">
    <source>
        <dbReference type="ARBA" id="ARBA00022781"/>
    </source>
</evidence>
<comment type="subcellular location">
    <subcellularLocation>
        <location evidence="2">Membrane</location>
        <topology evidence="2">Peripheral membrane protein</topology>
    </subcellularLocation>
</comment>
<keyword evidence="6" id="KW-0406">Ion transport</keyword>
<evidence type="ECO:0000256" key="7">
    <source>
        <dbReference type="ARBA" id="ARBA00023136"/>
    </source>
</evidence>
<reference evidence="10 11" key="1">
    <citation type="journal article" date="2016" name="Nat. Commun.">
        <title>Thousands of microbial genomes shed light on interconnected biogeochemical processes in an aquifer system.</title>
        <authorList>
            <person name="Anantharaman K."/>
            <person name="Brown C.T."/>
            <person name="Hug L.A."/>
            <person name="Sharon I."/>
            <person name="Castelle C.J."/>
            <person name="Probst A.J."/>
            <person name="Thomas B.C."/>
            <person name="Singh A."/>
            <person name="Wilkins M.J."/>
            <person name="Karaoz U."/>
            <person name="Brodie E.L."/>
            <person name="Williams K.H."/>
            <person name="Hubbard S.S."/>
            <person name="Banfield J.F."/>
        </authorList>
    </citation>
    <scope>NUCLEOTIDE SEQUENCE [LARGE SCALE GENOMIC DNA]</scope>
</reference>
<dbReference type="InterPro" id="IPR035968">
    <property type="entry name" value="ATP_synth_F1_ATPase_gsu"/>
</dbReference>
<keyword evidence="9" id="KW-0066">ATP synthesis</keyword>
<gene>
    <name evidence="10" type="ORF">A2721_02740</name>
</gene>
<dbReference type="SUPFAM" id="SSF52943">
    <property type="entry name" value="ATP synthase (F1-ATPase), gamma subunit"/>
    <property type="match status" value="1"/>
</dbReference>
<evidence type="ECO:0000256" key="4">
    <source>
        <dbReference type="ARBA" id="ARBA00022448"/>
    </source>
</evidence>
<comment type="function">
    <text evidence="1">Produces ATP from ADP in the presence of a proton gradient across the membrane. The gamma chain is believed to be important in regulating ATPase activity and the flow of protons through the CF(0) complex.</text>
</comment>
<accession>A0A1F6A3X0</accession>
<dbReference type="InterPro" id="IPR000131">
    <property type="entry name" value="ATP_synth_F1_gsu"/>
</dbReference>
<dbReference type="Gene3D" id="3.40.1380.10">
    <property type="match status" value="1"/>
</dbReference>
<comment type="caution">
    <text evidence="10">The sequence shown here is derived from an EMBL/GenBank/DDBJ whole genome shotgun (WGS) entry which is preliminary data.</text>
</comment>
<sequence length="284" mass="32279">MFRTIRSIIAQRQQSEALRDLAWSYSELAGAKLLAIRAGIERNRTYVSEMATVFHIIRLAAEKQKLKMPAKKKGTVSLLLTSNHRFYGGLESRLTQFFLARTSISYGELFVVGRSGEIYVKGLVARPEFRSFIFDDDLPTARELQDLADQIEPYSRVFVYYSKLATVLLQRPVVVELGGLVDIPIVADPRSNYYIFEPELTEMVNFFEGEITRVLLQQTFLESELARTAARLVSMEQVQGNVNSELRKIQSEIYRANQAAASSKTLEMEGAYLAHHRAYGRAHV</sequence>
<evidence type="ECO:0000256" key="8">
    <source>
        <dbReference type="ARBA" id="ARBA00023196"/>
    </source>
</evidence>
<dbReference type="GO" id="GO:0045259">
    <property type="term" value="C:proton-transporting ATP synthase complex"/>
    <property type="evidence" value="ECO:0007669"/>
    <property type="project" value="UniProtKB-KW"/>
</dbReference>
<keyword evidence="8" id="KW-0139">CF(1)</keyword>
<evidence type="ECO:0000256" key="1">
    <source>
        <dbReference type="ARBA" id="ARBA00003456"/>
    </source>
</evidence>
<organism evidence="10 11">
    <name type="scientific">Candidatus Gottesmanbacteria bacterium RIFCSPHIGHO2_01_FULL_47_48</name>
    <dbReference type="NCBI Taxonomy" id="1798381"/>
    <lineage>
        <taxon>Bacteria</taxon>
        <taxon>Candidatus Gottesmaniibacteriota</taxon>
    </lineage>
</organism>
<dbReference type="GO" id="GO:0046933">
    <property type="term" value="F:proton-transporting ATP synthase activity, rotational mechanism"/>
    <property type="evidence" value="ECO:0007669"/>
    <property type="project" value="InterPro"/>
</dbReference>
<evidence type="ECO:0000256" key="3">
    <source>
        <dbReference type="ARBA" id="ARBA00007681"/>
    </source>
</evidence>
<keyword evidence="4" id="KW-0813">Transport</keyword>
<dbReference type="PRINTS" id="PR00126">
    <property type="entry name" value="ATPASEGAMMA"/>
</dbReference>
<evidence type="ECO:0000256" key="2">
    <source>
        <dbReference type="ARBA" id="ARBA00004170"/>
    </source>
</evidence>
<comment type="similarity">
    <text evidence="3">Belongs to the ATPase gamma chain family.</text>
</comment>
<evidence type="ECO:0000256" key="6">
    <source>
        <dbReference type="ARBA" id="ARBA00023065"/>
    </source>
</evidence>
<evidence type="ECO:0000313" key="10">
    <source>
        <dbReference type="EMBL" id="OGG19420.1"/>
    </source>
</evidence>
<evidence type="ECO:0008006" key="12">
    <source>
        <dbReference type="Google" id="ProtNLM"/>
    </source>
</evidence>
<dbReference type="EMBL" id="MFJK01000007">
    <property type="protein sequence ID" value="OGG19420.1"/>
    <property type="molecule type" value="Genomic_DNA"/>
</dbReference>
<keyword evidence="5" id="KW-0375">Hydrogen ion transport</keyword>
<proteinExistence type="inferred from homology"/>
<dbReference type="AlphaFoldDB" id="A0A1F6A3X0"/>
<protein>
    <recommendedName>
        <fullName evidence="12">ATP synthase gamma chain</fullName>
    </recommendedName>
</protein>